<dbReference type="InterPro" id="IPR036055">
    <property type="entry name" value="LDL_receptor-like_sf"/>
</dbReference>
<dbReference type="GO" id="GO:0005886">
    <property type="term" value="C:plasma membrane"/>
    <property type="evidence" value="ECO:0007669"/>
    <property type="project" value="UniProtKB-SubCell"/>
</dbReference>
<dbReference type="FunFam" id="2.60.120.290:FF:000005">
    <property type="entry name" value="Procollagen C-endopeptidase enhancer 1"/>
    <property type="match status" value="2"/>
</dbReference>
<feature type="domain" description="CUB" evidence="13">
    <location>
        <begin position="264"/>
        <end position="373"/>
    </location>
</feature>
<feature type="compositionally biased region" description="Low complexity" evidence="11">
    <location>
        <begin position="126"/>
        <end position="138"/>
    </location>
</feature>
<keyword evidence="4" id="KW-0597">Phosphoprotein</keyword>
<dbReference type="OrthoDB" id="9991628at2759"/>
<feature type="transmembrane region" description="Helical" evidence="12">
    <location>
        <begin position="1052"/>
        <end position="1070"/>
    </location>
</feature>
<keyword evidence="12" id="KW-0812">Transmembrane</keyword>
<evidence type="ECO:0000256" key="2">
    <source>
        <dbReference type="ARBA" id="ARBA00004162"/>
    </source>
</evidence>
<dbReference type="GO" id="GO:0005524">
    <property type="term" value="F:ATP binding"/>
    <property type="evidence" value="ECO:0007669"/>
    <property type="project" value="UniProtKB-KW"/>
</dbReference>
<dbReference type="InterPro" id="IPR000001">
    <property type="entry name" value="Kringle"/>
</dbReference>
<evidence type="ECO:0000256" key="8">
    <source>
        <dbReference type="ARBA" id="ARBA00023157"/>
    </source>
</evidence>
<accession>A0A6P4ZD24</accession>
<feature type="transmembrane region" description="Helical" evidence="12">
    <location>
        <begin position="861"/>
        <end position="884"/>
    </location>
</feature>
<dbReference type="FunFam" id="2.40.20.10:FF:000029">
    <property type="entry name" value="Uncharacterized protein"/>
    <property type="match status" value="1"/>
</dbReference>
<dbReference type="Gene3D" id="2.70.170.10">
    <property type="entry name" value="Neurotransmitter-gated ion-channel ligand-binding domain"/>
    <property type="match status" value="1"/>
</dbReference>
<dbReference type="Gene3D" id="2.10.70.10">
    <property type="entry name" value="Complement Module, domain 1"/>
    <property type="match status" value="1"/>
</dbReference>
<dbReference type="SUPFAM" id="SSF63501">
    <property type="entry name" value="Frizzled cysteine-rich domain"/>
    <property type="match status" value="1"/>
</dbReference>
<dbReference type="FunFam" id="1.20.58.390:FF:000072">
    <property type="entry name" value="Uncharacterized protein"/>
    <property type="match status" value="1"/>
</dbReference>
<dbReference type="FunFam" id="1.10.2000.10:FF:000020">
    <property type="entry name" value="Uncharacterized protein"/>
    <property type="match status" value="1"/>
</dbReference>
<dbReference type="SMART" id="SM00192">
    <property type="entry name" value="LDLa"/>
    <property type="match status" value="1"/>
</dbReference>
<dbReference type="KEGG" id="bbel:109475538"/>
<keyword evidence="17" id="KW-1185">Reference proteome</keyword>
<keyword evidence="6" id="KW-0547">Nucleotide-binding</keyword>
<evidence type="ECO:0000256" key="3">
    <source>
        <dbReference type="ARBA" id="ARBA00004479"/>
    </source>
</evidence>
<evidence type="ECO:0000256" key="11">
    <source>
        <dbReference type="SAM" id="MobiDB-lite"/>
    </source>
</evidence>
<comment type="subcellular location">
    <subcellularLocation>
        <location evidence="2">Cell membrane</location>
        <topology evidence="2">Single-pass membrane protein</topology>
    </subcellularLocation>
    <subcellularLocation>
        <location evidence="1">Membrane</location>
        <topology evidence="1">Multi-pass membrane protein</topology>
    </subcellularLocation>
    <subcellularLocation>
        <location evidence="3">Membrane</location>
        <topology evidence="3">Single-pass type I membrane protein</topology>
    </subcellularLocation>
</comment>
<dbReference type="PROSITE" id="PS50070">
    <property type="entry name" value="KRINGLE_2"/>
    <property type="match status" value="1"/>
</dbReference>
<dbReference type="SMART" id="SM00063">
    <property type="entry name" value="FRI"/>
    <property type="match status" value="1"/>
</dbReference>
<dbReference type="Pfam" id="PF00057">
    <property type="entry name" value="Ldl_recept_a"/>
    <property type="match status" value="1"/>
</dbReference>
<keyword evidence="7" id="KW-0067">ATP-binding</keyword>
<proteinExistence type="predicted"/>
<dbReference type="InterPro" id="IPR036734">
    <property type="entry name" value="Neur_chan_lig-bd_sf"/>
</dbReference>
<dbReference type="SUPFAM" id="SSF57535">
    <property type="entry name" value="Complement control module/SCR domain"/>
    <property type="match status" value="1"/>
</dbReference>
<reference evidence="18" key="1">
    <citation type="submission" date="2025-08" db="UniProtKB">
        <authorList>
            <consortium name="RefSeq"/>
        </authorList>
    </citation>
    <scope>IDENTIFICATION</scope>
    <source>
        <tissue evidence="18">Gonad</tissue>
    </source>
</reference>
<protein>
    <submittedName>
        <fullName evidence="18">Uncharacterized protein LOC109475538</fullName>
    </submittedName>
</protein>
<dbReference type="Gene3D" id="1.10.2000.10">
    <property type="entry name" value="Frizzled cysteine-rich domain"/>
    <property type="match status" value="1"/>
</dbReference>
<dbReference type="SUPFAM" id="SSF63712">
    <property type="entry name" value="Nicotinic receptor ligand binding domain-like"/>
    <property type="match status" value="1"/>
</dbReference>
<dbReference type="RefSeq" id="XP_019631784.1">
    <property type="nucleotide sequence ID" value="XM_019776225.1"/>
</dbReference>
<dbReference type="InterPro" id="IPR038050">
    <property type="entry name" value="Neuro_actylchol_rec"/>
</dbReference>
<evidence type="ECO:0000256" key="1">
    <source>
        <dbReference type="ARBA" id="ARBA00004141"/>
    </source>
</evidence>
<keyword evidence="5 9" id="KW-0420">Kringle</keyword>
<evidence type="ECO:0000256" key="5">
    <source>
        <dbReference type="ARBA" id="ARBA00022572"/>
    </source>
</evidence>
<dbReference type="Pfam" id="PF00431">
    <property type="entry name" value="CUB"/>
    <property type="match status" value="2"/>
</dbReference>
<dbReference type="SUPFAM" id="SSF90112">
    <property type="entry name" value="Neurotransmitter-gated ion-channel transmembrane pore"/>
    <property type="match status" value="1"/>
</dbReference>
<feature type="compositionally biased region" description="Basic and acidic residues" evidence="11">
    <location>
        <begin position="86"/>
        <end position="100"/>
    </location>
</feature>
<dbReference type="AlphaFoldDB" id="A0A6P4ZD24"/>
<dbReference type="InterPro" id="IPR000436">
    <property type="entry name" value="Sushi_SCR_CCP_dom"/>
</dbReference>
<keyword evidence="8" id="KW-1015">Disulfide bond</keyword>
<dbReference type="PROSITE" id="PS50038">
    <property type="entry name" value="FZ"/>
    <property type="match status" value="1"/>
</dbReference>
<evidence type="ECO:0000313" key="18">
    <source>
        <dbReference type="RefSeq" id="XP_019631784.1"/>
    </source>
</evidence>
<dbReference type="CDD" id="cd00112">
    <property type="entry name" value="LDLa"/>
    <property type="match status" value="1"/>
</dbReference>
<dbReference type="Pfam" id="PF00051">
    <property type="entry name" value="Kringle"/>
    <property type="match status" value="1"/>
</dbReference>
<dbReference type="PRINTS" id="PR00018">
    <property type="entry name" value="KRINGLE"/>
</dbReference>
<evidence type="ECO:0000256" key="4">
    <source>
        <dbReference type="ARBA" id="ARBA00022553"/>
    </source>
</evidence>
<feature type="domain" description="Kringle" evidence="15">
    <location>
        <begin position="542"/>
        <end position="614"/>
    </location>
</feature>
<dbReference type="InterPro" id="IPR002172">
    <property type="entry name" value="LDrepeatLR_classA_rpt"/>
</dbReference>
<dbReference type="InterPro" id="IPR038178">
    <property type="entry name" value="Kringle_sf"/>
</dbReference>
<evidence type="ECO:0000256" key="7">
    <source>
        <dbReference type="ARBA" id="ARBA00022840"/>
    </source>
</evidence>
<feature type="domain" description="FZ" evidence="14">
    <location>
        <begin position="414"/>
        <end position="546"/>
    </location>
</feature>
<feature type="compositionally biased region" description="Basic and acidic residues" evidence="11">
    <location>
        <begin position="108"/>
        <end position="120"/>
    </location>
</feature>
<dbReference type="SUPFAM" id="SSF49854">
    <property type="entry name" value="Spermadhesin, CUB domain"/>
    <property type="match status" value="2"/>
</dbReference>
<dbReference type="PROSITE" id="PS50923">
    <property type="entry name" value="SUSHI"/>
    <property type="match status" value="1"/>
</dbReference>
<dbReference type="Pfam" id="PF01392">
    <property type="entry name" value="Fz"/>
    <property type="match status" value="1"/>
</dbReference>
<sequence length="1077" mass="119852">MSCYRTFLAAYRNGRLSDTLTRELITDDMRAAEGEDLYIHVTLLGEEEECQDESFSDEEVTLEAEQPSFATKTDDYLVREHHHRYTESHLHSGTEHHLDTKQNVGSEQHMDPKQHIDPKQQAETWAGAGVQQQQQTGVLHQAQQHGEPFYHVCKSLTGDSGSFNSTNYPDNYPDDHDCKYEINVTPPKVIKLTFTDFDVEKNYDFVYVYDGSTTNSTFEIAKLTGTEIPGPVTSTGSSMTVRLLTDDGKNRKGFLANYEALDNVCESITADSGSFSSPNYPNYYPHDHDCRYEISVTPPKVITLTFTDFVVENDYDFVYVYDGNTTDSTFQIAKLTGTTIPDPVTSTGSFMTVQLVTDAADTAIGFQAIFVAEDKVFSECAIGEYRCADGVTCIDAWKRCDGNNDCRDNSDEDESHCACQDIPSSLKMCRGLEYNKMTLPNPLNYTETTVAQVEKFLEFSDLRNLTESGCHPRVRDIVCATIVPRCESSPNPRQQLPCRSWCEEVKSSCEEEDSWSAFPSCEIFPYTNCNNVVTSMTADGVECYDGNGVNYRGDEAKGPVAGVTCERWDSDTYYKETYPWANLVDNKCRNPDGDPNGPWCYTSIGFQICDIIPCNGIGCKDPGKPQFGKRSPVLKFYHPGRDKITYLCNVGYKFKDDSPPNKAKCVYNNDTGEAEWETEKPDCEVDQKVKLQKDLLSANVYNKATSPTTSLVIKAYVVNVVRLDEKAEKIVTAFKAEYVSLLFTLSADTGYSGGFPKTDVKINHTGEVTWPVELLTTTTCTLDPFLFPQDNMTCAVCWRAGVQYTINCSNSSTHTHKDSNFLTCQNNETDIVAGEWSGTTILSAINNTACLTMRLKRDPTYHYSTTISPCLILIILMIITFIMPIDKGDRIGFGVTVLLSMVVSLVVVTSFLPVSSTLPFIAMLIIVCMALMALFMLTTLFIIIIHDKKGPVPKWVRTVFLKHVARALLMGDLTKKLKSEEASAFTVSKNLDDVKNEVKATIIGLNGSALDELKANVKELSGSIDGLASGGEEEEEVAEYALLAKVLDRLSLVLYIIAILVAIPCTLHIGRPKIKVN</sequence>
<evidence type="ECO:0000256" key="12">
    <source>
        <dbReference type="SAM" id="Phobius"/>
    </source>
</evidence>
<dbReference type="PROSITE" id="PS01180">
    <property type="entry name" value="CUB"/>
    <property type="match status" value="2"/>
</dbReference>
<dbReference type="SMART" id="SM00032">
    <property type="entry name" value="CCP"/>
    <property type="match status" value="1"/>
</dbReference>
<evidence type="ECO:0000259" key="14">
    <source>
        <dbReference type="PROSITE" id="PS50038"/>
    </source>
</evidence>
<dbReference type="Proteomes" id="UP000515135">
    <property type="component" value="Unplaced"/>
</dbReference>
<feature type="domain" description="CUB" evidence="13">
    <location>
        <begin position="152"/>
        <end position="261"/>
    </location>
</feature>
<dbReference type="InterPro" id="IPR020067">
    <property type="entry name" value="Frizzled_dom"/>
</dbReference>
<evidence type="ECO:0000259" key="16">
    <source>
        <dbReference type="PROSITE" id="PS50923"/>
    </source>
</evidence>
<evidence type="ECO:0000259" key="13">
    <source>
        <dbReference type="PROSITE" id="PS01180"/>
    </source>
</evidence>
<dbReference type="CDD" id="cd00041">
    <property type="entry name" value="CUB"/>
    <property type="match status" value="2"/>
</dbReference>
<dbReference type="Pfam" id="PF02932">
    <property type="entry name" value="Neur_chan_memb"/>
    <property type="match status" value="1"/>
</dbReference>
<dbReference type="FunFam" id="2.10.70.10:FF:000155">
    <property type="entry name" value="Uncharacterized protein"/>
    <property type="match status" value="1"/>
</dbReference>
<gene>
    <name evidence="18" type="primary">LOC109475538</name>
</gene>
<dbReference type="SUPFAM" id="SSF57424">
    <property type="entry name" value="LDL receptor-like module"/>
    <property type="match status" value="1"/>
</dbReference>
<evidence type="ECO:0000256" key="9">
    <source>
        <dbReference type="PROSITE-ProRule" id="PRU00121"/>
    </source>
</evidence>
<dbReference type="Gene3D" id="2.60.120.290">
    <property type="entry name" value="Spermadhesin, CUB domain"/>
    <property type="match status" value="2"/>
</dbReference>
<dbReference type="SUPFAM" id="SSF57440">
    <property type="entry name" value="Kringle-like"/>
    <property type="match status" value="1"/>
</dbReference>
<keyword evidence="12" id="KW-0472">Membrane</keyword>
<feature type="transmembrane region" description="Helical" evidence="12">
    <location>
        <begin position="920"/>
        <end position="945"/>
    </location>
</feature>
<dbReference type="SMART" id="SM00042">
    <property type="entry name" value="CUB"/>
    <property type="match status" value="2"/>
</dbReference>
<dbReference type="SMART" id="SM00130">
    <property type="entry name" value="KR"/>
    <property type="match status" value="1"/>
</dbReference>
<dbReference type="Gene3D" id="2.40.20.10">
    <property type="entry name" value="Plasminogen Kringle 4"/>
    <property type="match status" value="1"/>
</dbReference>
<dbReference type="InterPro" id="IPR036790">
    <property type="entry name" value="Frizzled_dom_sf"/>
</dbReference>
<keyword evidence="12" id="KW-1133">Transmembrane helix</keyword>
<feature type="domain" description="Sushi" evidence="16">
    <location>
        <begin position="617"/>
        <end position="685"/>
    </location>
</feature>
<dbReference type="Gene3D" id="4.10.400.10">
    <property type="entry name" value="Low-density Lipoprotein Receptor"/>
    <property type="match status" value="1"/>
</dbReference>
<organism evidence="17 18">
    <name type="scientific">Branchiostoma belcheri</name>
    <name type="common">Amphioxus</name>
    <dbReference type="NCBI Taxonomy" id="7741"/>
    <lineage>
        <taxon>Eukaryota</taxon>
        <taxon>Metazoa</taxon>
        <taxon>Chordata</taxon>
        <taxon>Cephalochordata</taxon>
        <taxon>Leptocardii</taxon>
        <taxon>Amphioxiformes</taxon>
        <taxon>Branchiostomatidae</taxon>
        <taxon>Branchiostoma</taxon>
    </lineage>
</organism>
<dbReference type="InterPro" id="IPR035914">
    <property type="entry name" value="Sperma_CUB_dom_sf"/>
</dbReference>
<evidence type="ECO:0000313" key="17">
    <source>
        <dbReference type="Proteomes" id="UP000515135"/>
    </source>
</evidence>
<name>A0A6P4ZD24_BRABE</name>
<dbReference type="GeneID" id="109475538"/>
<dbReference type="GO" id="GO:0005230">
    <property type="term" value="F:extracellular ligand-gated monoatomic ion channel activity"/>
    <property type="evidence" value="ECO:0007669"/>
    <property type="project" value="InterPro"/>
</dbReference>
<dbReference type="InterPro" id="IPR035976">
    <property type="entry name" value="Sushi/SCR/CCP_sf"/>
</dbReference>
<dbReference type="CDD" id="cd00108">
    <property type="entry name" value="KR"/>
    <property type="match status" value="1"/>
</dbReference>
<feature type="region of interest" description="Disordered" evidence="11">
    <location>
        <begin position="86"/>
        <end position="138"/>
    </location>
</feature>
<dbReference type="CDD" id="cd00033">
    <property type="entry name" value="CCP"/>
    <property type="match status" value="1"/>
</dbReference>
<dbReference type="PANTHER" id="PTHR46335">
    <property type="entry name" value="CUBILIN"/>
    <property type="match status" value="1"/>
</dbReference>
<dbReference type="Gene3D" id="1.20.58.390">
    <property type="entry name" value="Neurotransmitter-gated ion-channel transmembrane domain"/>
    <property type="match status" value="1"/>
</dbReference>
<evidence type="ECO:0000256" key="6">
    <source>
        <dbReference type="ARBA" id="ARBA00022741"/>
    </source>
</evidence>
<comment type="caution">
    <text evidence="9">Lacks conserved residue(s) required for the propagation of feature annotation.</text>
</comment>
<dbReference type="InterPro" id="IPR006029">
    <property type="entry name" value="Neurotrans-gated_channel_TM"/>
</dbReference>
<feature type="transmembrane region" description="Helical" evidence="12">
    <location>
        <begin position="891"/>
        <end position="914"/>
    </location>
</feature>
<dbReference type="PANTHER" id="PTHR46335:SF1">
    <property type="entry name" value="CUBILIN"/>
    <property type="match status" value="1"/>
</dbReference>
<dbReference type="InterPro" id="IPR000859">
    <property type="entry name" value="CUB_dom"/>
</dbReference>
<evidence type="ECO:0000259" key="15">
    <source>
        <dbReference type="PROSITE" id="PS50070"/>
    </source>
</evidence>
<keyword evidence="10" id="KW-0768">Sushi</keyword>
<evidence type="ECO:0000256" key="10">
    <source>
        <dbReference type="PROSITE-ProRule" id="PRU00302"/>
    </source>
</evidence>
<dbReference type="InterPro" id="IPR013806">
    <property type="entry name" value="Kringle-like"/>
</dbReference>
<dbReference type="PROSITE" id="PS50068">
    <property type="entry name" value="LDLRA_2"/>
    <property type="match status" value="1"/>
</dbReference>
<dbReference type="CDD" id="cd07066">
    <property type="entry name" value="CRD_FZ"/>
    <property type="match status" value="1"/>
</dbReference>
<dbReference type="InterPro" id="IPR036719">
    <property type="entry name" value="Neuro-gated_channel_TM_sf"/>
</dbReference>